<keyword evidence="2" id="KW-1185">Reference proteome</keyword>
<gene>
    <name evidence="1" type="ORF">AUEXF2481DRAFT_40228</name>
</gene>
<evidence type="ECO:0000313" key="2">
    <source>
        <dbReference type="Proteomes" id="UP000030641"/>
    </source>
</evidence>
<evidence type="ECO:0000313" key="1">
    <source>
        <dbReference type="EMBL" id="KEQ94974.1"/>
    </source>
</evidence>
<reference evidence="1 2" key="1">
    <citation type="journal article" date="2014" name="BMC Genomics">
        <title>Genome sequencing of four Aureobasidium pullulans varieties: biotechnological potential, stress tolerance, and description of new species.</title>
        <authorList>
            <person name="Gostin Ar C."/>
            <person name="Ohm R.A."/>
            <person name="Kogej T."/>
            <person name="Sonjak S."/>
            <person name="Turk M."/>
            <person name="Zajc J."/>
            <person name="Zalar P."/>
            <person name="Grube M."/>
            <person name="Sun H."/>
            <person name="Han J."/>
            <person name="Sharma A."/>
            <person name="Chiniquy J."/>
            <person name="Ngan C.Y."/>
            <person name="Lipzen A."/>
            <person name="Barry K."/>
            <person name="Grigoriev I.V."/>
            <person name="Gunde-Cimerman N."/>
        </authorList>
    </citation>
    <scope>NUCLEOTIDE SEQUENCE [LARGE SCALE GENOMIC DNA]</scope>
    <source>
        <strain evidence="1 2">EXF-2481</strain>
    </source>
</reference>
<dbReference type="HOGENOM" id="CLU_2996185_0_0_1"/>
<dbReference type="GeneID" id="25366547"/>
<dbReference type="AlphaFoldDB" id="A0A074YFY4"/>
<dbReference type="Proteomes" id="UP000030641">
    <property type="component" value="Unassembled WGS sequence"/>
</dbReference>
<proteinExistence type="predicted"/>
<dbReference type="PROSITE" id="PS51257">
    <property type="entry name" value="PROKAR_LIPOPROTEIN"/>
    <property type="match status" value="1"/>
</dbReference>
<protein>
    <submittedName>
        <fullName evidence="1">Uncharacterized protein</fullName>
    </submittedName>
</protein>
<dbReference type="InParanoid" id="A0A074YFY4"/>
<accession>A0A074YFY4</accession>
<sequence length="57" mass="6406">MINSRVWHDEYAYLPPSAGLVSACIHAEIIYIGCQATLFMPSSKRHRRWLAGYNGPG</sequence>
<dbReference type="EMBL" id="KL584760">
    <property type="protein sequence ID" value="KEQ94974.1"/>
    <property type="molecule type" value="Genomic_DNA"/>
</dbReference>
<dbReference type="RefSeq" id="XP_013343510.1">
    <property type="nucleotide sequence ID" value="XM_013488056.1"/>
</dbReference>
<organism evidence="1 2">
    <name type="scientific">Aureobasidium subglaciale (strain EXF-2481)</name>
    <name type="common">Aureobasidium pullulans var. subglaciale</name>
    <dbReference type="NCBI Taxonomy" id="1043005"/>
    <lineage>
        <taxon>Eukaryota</taxon>
        <taxon>Fungi</taxon>
        <taxon>Dikarya</taxon>
        <taxon>Ascomycota</taxon>
        <taxon>Pezizomycotina</taxon>
        <taxon>Dothideomycetes</taxon>
        <taxon>Dothideomycetidae</taxon>
        <taxon>Dothideales</taxon>
        <taxon>Saccotheciaceae</taxon>
        <taxon>Aureobasidium</taxon>
    </lineage>
</organism>
<name>A0A074YFY4_AURSE</name>